<reference evidence="1" key="1">
    <citation type="submission" date="2014-11" db="EMBL/GenBank/DDBJ databases">
        <authorList>
            <person name="Amaro Gonzalez C."/>
        </authorList>
    </citation>
    <scope>NUCLEOTIDE SEQUENCE</scope>
</reference>
<name>A0A0E9TAZ8_ANGAN</name>
<dbReference type="EMBL" id="GBXM01057970">
    <property type="protein sequence ID" value="JAH50607.1"/>
    <property type="molecule type" value="Transcribed_RNA"/>
</dbReference>
<protein>
    <submittedName>
        <fullName evidence="1">Uncharacterized protein</fullName>
    </submittedName>
</protein>
<proteinExistence type="predicted"/>
<organism evidence="1">
    <name type="scientific">Anguilla anguilla</name>
    <name type="common">European freshwater eel</name>
    <name type="synonym">Muraena anguilla</name>
    <dbReference type="NCBI Taxonomy" id="7936"/>
    <lineage>
        <taxon>Eukaryota</taxon>
        <taxon>Metazoa</taxon>
        <taxon>Chordata</taxon>
        <taxon>Craniata</taxon>
        <taxon>Vertebrata</taxon>
        <taxon>Euteleostomi</taxon>
        <taxon>Actinopterygii</taxon>
        <taxon>Neopterygii</taxon>
        <taxon>Teleostei</taxon>
        <taxon>Anguilliformes</taxon>
        <taxon>Anguillidae</taxon>
        <taxon>Anguilla</taxon>
    </lineage>
</organism>
<reference evidence="1" key="2">
    <citation type="journal article" date="2015" name="Fish Shellfish Immunol.">
        <title>Early steps in the European eel (Anguilla anguilla)-Vibrio vulnificus interaction in the gills: Role of the RtxA13 toxin.</title>
        <authorList>
            <person name="Callol A."/>
            <person name="Pajuelo D."/>
            <person name="Ebbesson L."/>
            <person name="Teles M."/>
            <person name="MacKenzie S."/>
            <person name="Amaro C."/>
        </authorList>
    </citation>
    <scope>NUCLEOTIDE SEQUENCE</scope>
</reference>
<accession>A0A0E9TAZ8</accession>
<sequence>MNPYSLYAPFKIVDLFKDREVYIYEHLYVYLYRYIHININVYTCISTYTVQL</sequence>
<dbReference type="AlphaFoldDB" id="A0A0E9TAZ8"/>
<evidence type="ECO:0000313" key="1">
    <source>
        <dbReference type="EMBL" id="JAH50607.1"/>
    </source>
</evidence>